<dbReference type="EMBL" id="CNGE01002025">
    <property type="protein sequence ID" value="CKU69710.1"/>
    <property type="molecule type" value="Genomic_DNA"/>
</dbReference>
<dbReference type="EMBL" id="CSAE01000506">
    <property type="protein sequence ID" value="COW40735.1"/>
    <property type="molecule type" value="Genomic_DNA"/>
</dbReference>
<dbReference type="Proteomes" id="UP000050164">
    <property type="component" value="Unassembled WGS sequence"/>
</dbReference>
<dbReference type="Proteomes" id="UP000048948">
    <property type="component" value="Unassembled WGS sequence"/>
</dbReference>
<dbReference type="AlphaFoldDB" id="A0A0T9AV99"/>
<dbReference type="EMBL" id="CNFT01000219">
    <property type="protein sequence ID" value="CKR37527.1"/>
    <property type="molecule type" value="Genomic_DNA"/>
</dbReference>
<reference evidence="4 5" key="2">
    <citation type="submission" date="2015-03" db="EMBL/GenBank/DDBJ databases">
        <authorList>
            <consortium name="Pathogen Informatics"/>
        </authorList>
    </citation>
    <scope>NUCLEOTIDE SEQUENCE [LARGE SCALE GENOMIC DNA]</scope>
    <source>
        <strain evidence="2 5">Bir 172</strain>
        <strain evidence="1 6">Bir 185</strain>
        <strain evidence="4">K00500041</strain>
    </source>
</reference>
<proteinExistence type="predicted"/>
<evidence type="ECO:0000313" key="3">
    <source>
        <dbReference type="EMBL" id="COW40735.1"/>
    </source>
</evidence>
<sequence>MSESAHRRNQVVDAVVGNVAIVHCDCEAFVFHYCSGDFAECVGQLRCRLGQSVDSCSGGGVLVMAAVWRH</sequence>
<evidence type="ECO:0000313" key="6">
    <source>
        <dbReference type="Proteomes" id="UP000050164"/>
    </source>
</evidence>
<evidence type="ECO:0000313" key="1">
    <source>
        <dbReference type="EMBL" id="CKR37527.1"/>
    </source>
</evidence>
<reference evidence="3" key="1">
    <citation type="submission" date="2015-03" db="EMBL/GenBank/DDBJ databases">
        <authorList>
            <person name="Murphy D."/>
        </authorList>
    </citation>
    <scope>NUCLEOTIDE SEQUENCE [LARGE SCALE GENOMIC DNA]</scope>
    <source>
        <strain evidence="3">K00500041</strain>
    </source>
</reference>
<protein>
    <submittedName>
        <fullName evidence="3">Uncharacterized protein</fullName>
    </submittedName>
</protein>
<dbReference type="Proteomes" id="UP000038802">
    <property type="component" value="Unassembled WGS sequence"/>
</dbReference>
<evidence type="ECO:0000313" key="4">
    <source>
        <dbReference type="Proteomes" id="UP000038802"/>
    </source>
</evidence>
<evidence type="ECO:0000313" key="5">
    <source>
        <dbReference type="Proteomes" id="UP000048948"/>
    </source>
</evidence>
<gene>
    <name evidence="3" type="ORF">ERS007703_03593</name>
    <name evidence="2" type="ORF">ERS027646_04923</name>
    <name evidence="1" type="ORF">ERS027659_01254</name>
</gene>
<evidence type="ECO:0000313" key="2">
    <source>
        <dbReference type="EMBL" id="CKU69710.1"/>
    </source>
</evidence>
<organism evidence="3 4">
    <name type="scientific">Mycobacterium tuberculosis</name>
    <dbReference type="NCBI Taxonomy" id="1773"/>
    <lineage>
        <taxon>Bacteria</taxon>
        <taxon>Bacillati</taxon>
        <taxon>Actinomycetota</taxon>
        <taxon>Actinomycetes</taxon>
        <taxon>Mycobacteriales</taxon>
        <taxon>Mycobacteriaceae</taxon>
        <taxon>Mycobacterium</taxon>
        <taxon>Mycobacterium tuberculosis complex</taxon>
    </lineage>
</organism>
<accession>A0A0T9AV99</accession>
<name>A0A0T9AV99_MYCTX</name>